<feature type="domain" description="Methyltransferase putative zinc binding" evidence="1">
    <location>
        <begin position="13"/>
        <end position="72"/>
    </location>
</feature>
<evidence type="ECO:0000259" key="1">
    <source>
        <dbReference type="Pfam" id="PF08421"/>
    </source>
</evidence>
<proteinExistence type="predicted"/>
<dbReference type="Gene3D" id="6.10.250.3100">
    <property type="match status" value="1"/>
</dbReference>
<evidence type="ECO:0000259" key="2">
    <source>
        <dbReference type="Pfam" id="PF08484"/>
    </source>
</evidence>
<dbReference type="eggNOG" id="COG0500">
    <property type="taxonomic scope" value="Bacteria"/>
</dbReference>
<dbReference type="Pfam" id="PF08421">
    <property type="entry name" value="Methyltransf_13"/>
    <property type="match status" value="1"/>
</dbReference>
<dbReference type="Gene3D" id="3.40.50.720">
    <property type="entry name" value="NAD(P)-binding Rossmann-like Domain"/>
    <property type="match status" value="1"/>
</dbReference>
<dbReference type="InterPro" id="IPR029063">
    <property type="entry name" value="SAM-dependent_MTases_sf"/>
</dbReference>
<keyword evidence="3" id="KW-0489">Methyltransferase</keyword>
<evidence type="ECO:0000313" key="3">
    <source>
        <dbReference type="EMBL" id="EHR52774.1"/>
    </source>
</evidence>
<evidence type="ECO:0000313" key="4">
    <source>
        <dbReference type="Proteomes" id="UP000004926"/>
    </source>
</evidence>
<gene>
    <name evidence="3" type="ORF">SacmaDRAFT_4591</name>
</gene>
<accession>H5XBY7</accession>
<dbReference type="InterPro" id="IPR038576">
    <property type="entry name" value="Methyltransf_Zn-bd_dom_put_sf"/>
</dbReference>
<dbReference type="EMBL" id="CM001439">
    <property type="protein sequence ID" value="EHR52774.1"/>
    <property type="molecule type" value="Genomic_DNA"/>
</dbReference>
<dbReference type="InterPro" id="IPR013691">
    <property type="entry name" value="MeTrfase_14"/>
</dbReference>
<dbReference type="Pfam" id="PF08484">
    <property type="entry name" value="Methyltransf_14"/>
    <property type="match status" value="1"/>
</dbReference>
<dbReference type="SUPFAM" id="SSF53335">
    <property type="entry name" value="S-adenosyl-L-methionine-dependent methyltransferases"/>
    <property type="match status" value="1"/>
</dbReference>
<dbReference type="Proteomes" id="UP000004926">
    <property type="component" value="Chromosome"/>
</dbReference>
<dbReference type="Gene3D" id="3.40.50.150">
    <property type="entry name" value="Vaccinia Virus protein VP39"/>
    <property type="match status" value="1"/>
</dbReference>
<sequence>MATGPTHEPDCRCRICGSSVREFFDFGMQPVANGFVSEEQLGQESFFRLSVGVCTNCTMVQLTQEVPRSTLFHADYPYRSSGSAIMREHFESFAHSLLHEELSGPDPLVVEIGSNDGIMLKKVSDAGVRHVGVDPSAAAAKVAAAKGVNVRVEFFEESSAAAIRDEYGPADVIFSANTFSHIADIGSVLNGVDILLAGDGTFVFEDRYLGDIVAKNYFDQIYDEHFYLFSVASVRTMAARHGFELVDATRLPVHGGSVRYVLARAGSRPTHPRVELFLRDEDGNGITAMETLTRFGENIDRIRHDLVTLLRDLRARGKHVVGYGATSKSTTVLNYCGIGTELIPRICDSTPEKQGTFTPGVHIPVTPPETFHDPFPDYALLFAWNHAEEIFEKETEFVRNGGEWILYVPRVHIHRPGSLPVVA</sequence>
<dbReference type="HOGENOM" id="CLU_038800_1_0_11"/>
<feature type="domain" description="C-methyltransferase" evidence="2">
    <location>
        <begin position="252"/>
        <end position="409"/>
    </location>
</feature>
<keyword evidence="3" id="KW-0808">Transferase</keyword>
<dbReference type="AlphaFoldDB" id="H5XBY7"/>
<dbReference type="RefSeq" id="WP_009156152.1">
    <property type="nucleotide sequence ID" value="NZ_CM001439.1"/>
</dbReference>
<dbReference type="Gene3D" id="6.20.50.110">
    <property type="entry name" value="Methyltransferase, zinc-binding domain"/>
    <property type="match status" value="1"/>
</dbReference>
<dbReference type="GO" id="GO:0032259">
    <property type="term" value="P:methylation"/>
    <property type="evidence" value="ECO:0007669"/>
    <property type="project" value="UniProtKB-KW"/>
</dbReference>
<dbReference type="Pfam" id="PF13489">
    <property type="entry name" value="Methyltransf_23"/>
    <property type="match status" value="1"/>
</dbReference>
<dbReference type="STRING" id="882083.SacmaDRAFT_4591"/>
<name>H5XBY7_9PSEU</name>
<organism evidence="3 4">
    <name type="scientific">Saccharomonospora marina XMU15</name>
    <dbReference type="NCBI Taxonomy" id="882083"/>
    <lineage>
        <taxon>Bacteria</taxon>
        <taxon>Bacillati</taxon>
        <taxon>Actinomycetota</taxon>
        <taxon>Actinomycetes</taxon>
        <taxon>Pseudonocardiales</taxon>
        <taxon>Pseudonocardiaceae</taxon>
        <taxon>Saccharomonospora</taxon>
    </lineage>
</organism>
<dbReference type="PANTHER" id="PTHR43861:SF5">
    <property type="entry name" value="BLL5978 PROTEIN"/>
    <property type="match status" value="1"/>
</dbReference>
<keyword evidence="4" id="KW-1185">Reference proteome</keyword>
<dbReference type="PANTHER" id="PTHR43861">
    <property type="entry name" value="TRANS-ACONITATE 2-METHYLTRANSFERASE-RELATED"/>
    <property type="match status" value="1"/>
</dbReference>
<dbReference type="GO" id="GO:0008168">
    <property type="term" value="F:methyltransferase activity"/>
    <property type="evidence" value="ECO:0007669"/>
    <property type="project" value="UniProtKB-KW"/>
</dbReference>
<dbReference type="OrthoDB" id="9815644at2"/>
<dbReference type="InterPro" id="IPR013630">
    <property type="entry name" value="Methyltransf_Zn-bd_dom_put"/>
</dbReference>
<protein>
    <submittedName>
        <fullName evidence="3">Methyltransferase family protein</fullName>
    </submittedName>
</protein>
<reference evidence="3 4" key="1">
    <citation type="journal article" date="2012" name="Stand. Genomic Sci.">
        <title>Genome sequence of the ocean sediment bacterium Saccharomonospora marina type strain (XMU15(T)).</title>
        <authorList>
            <person name="Klenk H.P."/>
            <person name="Lu M."/>
            <person name="Lucas S."/>
            <person name="Lapidus A."/>
            <person name="Copeland A."/>
            <person name="Pitluck S."/>
            <person name="Goodwin L.A."/>
            <person name="Han C."/>
            <person name="Tapia R."/>
            <person name="Brambilla E.M."/>
            <person name="Potter G."/>
            <person name="Land M."/>
            <person name="Ivanova N."/>
            <person name="Rohde M."/>
            <person name="Goker M."/>
            <person name="Detter J.C."/>
            <person name="Li W.J."/>
            <person name="Kyrpides N.C."/>
            <person name="Woyke T."/>
        </authorList>
    </citation>
    <scope>NUCLEOTIDE SEQUENCE [LARGE SCALE GENOMIC DNA]</scope>
    <source>
        <strain evidence="3 4">XMU15</strain>
    </source>
</reference>